<dbReference type="PROSITE" id="PS51278">
    <property type="entry name" value="GATASE_TYPE_2"/>
    <property type="match status" value="1"/>
</dbReference>
<dbReference type="PANTHER" id="PTHR11938">
    <property type="entry name" value="FAD NADPH DEHYDROGENASE/OXIDOREDUCTASE"/>
    <property type="match status" value="1"/>
</dbReference>
<feature type="domain" description="Glutamine amidotransferase type-2" evidence="15">
    <location>
        <begin position="8"/>
        <end position="384"/>
    </location>
</feature>
<evidence type="ECO:0000256" key="12">
    <source>
        <dbReference type="ARBA" id="ARBA00023164"/>
    </source>
</evidence>
<sequence>MTKYKDSCGVGFIANVNGNPSHKIIKNSIKAVKNLTHRGATLADGRTGDGSGILFQLPHEFFISEAKKINPSFNAEKVAVGTFFLHETDKSLQLIEKEAKETFKEIVIRKVPVNEKECGEIARRSLPKIFQLIVPAPESPFTTYLFKRKLQKQLKKIHPTNYIVSLSDSLIVYKGMLLAPDLDKFYPDLQNEELKTKFAIFHQRYSTNTNPEWKLAQPLRYIAHNGEINTITANRNFIKTVELLLNLPEEALPLLEENESDSASLDRIFEVMLLSGIKPEVAINILIPPAYELMDGLSDEVKAFFEYSAFFMKPWDGPAAIAFTDGRVVGGKLDRNGLRPARFIVTEDGTVIFGSEAGMIDVPTNKIAESGRLLPGETILIDPKEKEIKRNDEILEEIASEFRVTKEVRRKLCLLEGKGEKPEKSKNLTKELVKFGYFKEELEMVVEYMGEMGKEPVYSMGDDTPIPNLRKNPPLLFSHFKQRFAQVTNPPIDPIREKAVMSLSLRLGPKASFLNLDGKLPRRIKVPSPLLTPAQFKKLENASFLKTKKFKMEFGESETLKEALNRLFNSVKEAIQNGEVDIVILSDKDAKYPIPSLLAVAGLSTFLQREKLLHRVSLAIETGEARDSHQIAALIAFGAAAVYPYLVYQYFRENAVELNKPYEELEENYAKAINAGLLKIMSKMGISVIASYHRSCLFDAVGISKEVIDEFFPGVFSPINGITLKEIENAVRERVKKAEKEAEVKYSGEYRFRPDGVYHSWNPEVVRNIFKAAKSGSYEDFKKVVEAAEKRPTYIRDLLKIESDRKPIPLEEVEPVESIVKRLMVPGMSIGALSKVAHEVIAEAMNLLGSKSCSGEGGEDPERYGTIKNSKIKQVASGRFGVTPEYLASAEEIEIKIAQGAKPGEGGHLPGHKVTPYIAKLRHSVPGVALISPPPHHDIYSIEDLAQLIHDLKLSNPKARIAVKLVAENGVGTVACGVAKAKADTIQVSGGDGGTGASPLTSIKGAGLPWEIGLTETQKELIENGLRENVVLRVDGGFKVGRDVIVAALLGAEEFGFGTAAMIAEGCIMDRDCHTNRCPVGIATQDEKRIKKFRGAVETVANYFRLVAEDVRRLLAQLGYRSLDEIIGRTDLLKVDEEKLKTFPNAANLNLSFITSVPSYKLKRNSYPYTPIQSTLNDRITKDALPFLKEKKKFSSTYEIKNTDRSVGTLLSYYAVKESATSDKPLITLNFKGTAGQSFGAFLPKGIMLRLEGIANDYVAKGLAGGTVVLKFPEDFKGNPSENVIAGNTVLYGATGGSFYAAGVVGERFAVRNSGAVAVVEGVGQHGCEYMVRGIVVVAGKVGKNFGAGMTGGVAFVLDRDVEEKINRDYVEVRKLDQRDFEVLKVLLSRHYKYTKSKMAEVLLENKFLLESFRKVVPIGVKELETKLTGADRLPV</sequence>
<dbReference type="InterPro" id="IPR050711">
    <property type="entry name" value="ET-N_metabolism_enzyme"/>
</dbReference>
<keyword evidence="6" id="KW-0288">FMN</keyword>
<dbReference type="EMBL" id="FXUB01000001">
    <property type="protein sequence ID" value="SMP08917.1"/>
    <property type="molecule type" value="Genomic_DNA"/>
</dbReference>
<dbReference type="CDD" id="cd00713">
    <property type="entry name" value="GltS"/>
    <property type="match status" value="1"/>
</dbReference>
<dbReference type="SUPFAM" id="SSF69336">
    <property type="entry name" value="Alpha subunit of glutamate synthase, C-terminal domain"/>
    <property type="match status" value="1"/>
</dbReference>
<name>A0ABY1NH30_9BACT</name>
<reference evidence="16 17" key="1">
    <citation type="submission" date="2017-05" db="EMBL/GenBank/DDBJ databases">
        <authorList>
            <person name="Varghese N."/>
            <person name="Submissions S."/>
        </authorList>
    </citation>
    <scope>NUCLEOTIDE SEQUENCE [LARGE SCALE GENOMIC DNA]</scope>
    <source>
        <strain evidence="16 17">DSM 15522</strain>
    </source>
</reference>
<dbReference type="Gene3D" id="3.20.20.70">
    <property type="entry name" value="Aldolase class I"/>
    <property type="match status" value="2"/>
</dbReference>
<dbReference type="SUPFAM" id="SSF56235">
    <property type="entry name" value="N-terminal nucleophile aminohydrolases (Ntn hydrolases)"/>
    <property type="match status" value="1"/>
</dbReference>
<dbReference type="PANTHER" id="PTHR11938:SF133">
    <property type="entry name" value="GLUTAMATE SYNTHASE (NADH)"/>
    <property type="match status" value="1"/>
</dbReference>
<keyword evidence="9" id="KW-0560">Oxidoreductase</keyword>
<proteinExistence type="inferred from homology"/>
<comment type="cofactor">
    <cofactor evidence="1">
        <name>FMN</name>
        <dbReference type="ChEBI" id="CHEBI:58210"/>
    </cofactor>
</comment>
<dbReference type="Pfam" id="PF04898">
    <property type="entry name" value="Glu_syn_central"/>
    <property type="match status" value="1"/>
</dbReference>
<comment type="cofactor">
    <cofactor evidence="2">
        <name>[3Fe-4S] cluster</name>
        <dbReference type="ChEBI" id="CHEBI:21137"/>
    </cofactor>
</comment>
<comment type="caution">
    <text evidence="16">The sequence shown here is derived from an EMBL/GenBank/DDBJ whole genome shotgun (WGS) entry which is preliminary data.</text>
</comment>
<dbReference type="Pfam" id="PF01493">
    <property type="entry name" value="GXGXG"/>
    <property type="match status" value="1"/>
</dbReference>
<evidence type="ECO:0000256" key="14">
    <source>
        <dbReference type="ARBA" id="ARBA00029440"/>
    </source>
</evidence>
<evidence type="ECO:0000256" key="1">
    <source>
        <dbReference type="ARBA" id="ARBA00001917"/>
    </source>
</evidence>
<dbReference type="InterPro" id="IPR013785">
    <property type="entry name" value="Aldolase_TIM"/>
</dbReference>
<protein>
    <submittedName>
        <fullName evidence="16">Glutamate synthase (NADPH/NADH) large chain</fullName>
    </submittedName>
</protein>
<dbReference type="Pfam" id="PF01645">
    <property type="entry name" value="Glu_synthase"/>
    <property type="match status" value="1"/>
</dbReference>
<gene>
    <name evidence="16" type="ORF">SAMN06265339_0667</name>
</gene>
<dbReference type="InterPro" id="IPR036485">
    <property type="entry name" value="Glu_synth_asu_C_sf"/>
</dbReference>
<accession>A0ABY1NH30</accession>
<dbReference type="InterPro" id="IPR017932">
    <property type="entry name" value="GATase_2_dom"/>
</dbReference>
<keyword evidence="4" id="KW-0028">Amino-acid biosynthesis</keyword>
<comment type="similarity">
    <text evidence="3">Belongs to the glutamate synthase family.</text>
</comment>
<evidence type="ECO:0000313" key="16">
    <source>
        <dbReference type="EMBL" id="SMP08917.1"/>
    </source>
</evidence>
<keyword evidence="7" id="KW-0479">Metal-binding</keyword>
<evidence type="ECO:0000256" key="5">
    <source>
        <dbReference type="ARBA" id="ARBA00022630"/>
    </source>
</evidence>
<evidence type="ECO:0000313" key="17">
    <source>
        <dbReference type="Proteomes" id="UP001157911"/>
    </source>
</evidence>
<organism evidence="16 17">
    <name type="scientific">Desulfurobacterium pacificum</name>
    <dbReference type="NCBI Taxonomy" id="240166"/>
    <lineage>
        <taxon>Bacteria</taxon>
        <taxon>Pseudomonadati</taxon>
        <taxon>Aquificota</taxon>
        <taxon>Aquificia</taxon>
        <taxon>Desulfurobacteriales</taxon>
        <taxon>Desulfurobacteriaceae</taxon>
        <taxon>Desulfurobacterium</taxon>
    </lineage>
</organism>
<keyword evidence="10" id="KW-0408">Iron</keyword>
<evidence type="ECO:0000256" key="8">
    <source>
        <dbReference type="ARBA" id="ARBA00022962"/>
    </source>
</evidence>
<dbReference type="InterPro" id="IPR002489">
    <property type="entry name" value="Glu_synth_asu_C"/>
</dbReference>
<dbReference type="SUPFAM" id="SSF51395">
    <property type="entry name" value="FMN-linked oxidoreductases"/>
    <property type="match status" value="1"/>
</dbReference>
<evidence type="ECO:0000256" key="2">
    <source>
        <dbReference type="ARBA" id="ARBA00001927"/>
    </source>
</evidence>
<evidence type="ECO:0000256" key="6">
    <source>
        <dbReference type="ARBA" id="ARBA00022643"/>
    </source>
</evidence>
<dbReference type="NCBIfam" id="NF008730">
    <property type="entry name" value="PRK11750.1"/>
    <property type="match status" value="1"/>
</dbReference>
<evidence type="ECO:0000256" key="7">
    <source>
        <dbReference type="ARBA" id="ARBA00022723"/>
    </source>
</evidence>
<evidence type="ECO:0000256" key="4">
    <source>
        <dbReference type="ARBA" id="ARBA00022605"/>
    </source>
</evidence>
<evidence type="ECO:0000256" key="11">
    <source>
        <dbReference type="ARBA" id="ARBA00023014"/>
    </source>
</evidence>
<dbReference type="Pfam" id="PF00310">
    <property type="entry name" value="GATase_2"/>
    <property type="match status" value="1"/>
</dbReference>
<dbReference type="Gene3D" id="2.160.20.60">
    <property type="entry name" value="Glutamate synthase, alpha subunit, C-terminal domain"/>
    <property type="match status" value="1"/>
</dbReference>
<keyword evidence="11" id="KW-0411">Iron-sulfur</keyword>
<dbReference type="RefSeq" id="WP_283400158.1">
    <property type="nucleotide sequence ID" value="NZ_FXUB01000001.1"/>
</dbReference>
<keyword evidence="17" id="KW-1185">Reference proteome</keyword>
<dbReference type="InterPro" id="IPR002932">
    <property type="entry name" value="Glu_synthdom"/>
</dbReference>
<comment type="pathway">
    <text evidence="14">Amino-acid biosynthesis.</text>
</comment>
<dbReference type="Proteomes" id="UP001157911">
    <property type="component" value="Unassembled WGS sequence"/>
</dbReference>
<evidence type="ECO:0000259" key="15">
    <source>
        <dbReference type="PROSITE" id="PS51278"/>
    </source>
</evidence>
<keyword evidence="12" id="KW-0314">Glutamate biosynthesis</keyword>
<dbReference type="Gene3D" id="3.60.20.10">
    <property type="entry name" value="Glutamine Phosphoribosylpyrophosphate, subunit 1, domain 1"/>
    <property type="match status" value="1"/>
</dbReference>
<dbReference type="InterPro" id="IPR006982">
    <property type="entry name" value="Glu_synth_centr_N"/>
</dbReference>
<dbReference type="InterPro" id="IPR029055">
    <property type="entry name" value="Ntn_hydrolases_N"/>
</dbReference>
<evidence type="ECO:0000256" key="9">
    <source>
        <dbReference type="ARBA" id="ARBA00023002"/>
    </source>
</evidence>
<evidence type="ECO:0000256" key="3">
    <source>
        <dbReference type="ARBA" id="ARBA00009716"/>
    </source>
</evidence>
<evidence type="ECO:0000256" key="10">
    <source>
        <dbReference type="ARBA" id="ARBA00023004"/>
    </source>
</evidence>
<dbReference type="CDD" id="cd02808">
    <property type="entry name" value="GltS_FMN"/>
    <property type="match status" value="1"/>
</dbReference>
<keyword evidence="13" id="KW-0003">3Fe-4S</keyword>
<keyword evidence="8" id="KW-0315">Glutamine amidotransferase</keyword>
<evidence type="ECO:0000256" key="13">
    <source>
        <dbReference type="ARBA" id="ARBA00023291"/>
    </source>
</evidence>
<keyword evidence="5" id="KW-0285">Flavoprotein</keyword>